<gene>
    <name evidence="2" type="ORF">SEPCBS119000_003145</name>
</gene>
<protein>
    <recommendedName>
        <fullName evidence="4">C2H2-type domain-containing protein</fullName>
    </recommendedName>
</protein>
<reference evidence="2 3" key="1">
    <citation type="submission" date="2024-01" db="EMBL/GenBank/DDBJ databases">
        <authorList>
            <person name="Allen C."/>
            <person name="Tagirdzhanova G."/>
        </authorList>
    </citation>
    <scope>NUCLEOTIDE SEQUENCE [LARGE SCALE GENOMIC DNA]</scope>
    <source>
        <strain evidence="2 3">CBS 119000</strain>
    </source>
</reference>
<comment type="caution">
    <text evidence="2">The sequence shown here is derived from an EMBL/GenBank/DDBJ whole genome shotgun (WGS) entry which is preliminary data.</text>
</comment>
<organism evidence="2 3">
    <name type="scientific">Sporothrix epigloea</name>
    <dbReference type="NCBI Taxonomy" id="1892477"/>
    <lineage>
        <taxon>Eukaryota</taxon>
        <taxon>Fungi</taxon>
        <taxon>Dikarya</taxon>
        <taxon>Ascomycota</taxon>
        <taxon>Pezizomycotina</taxon>
        <taxon>Sordariomycetes</taxon>
        <taxon>Sordariomycetidae</taxon>
        <taxon>Ophiostomatales</taxon>
        <taxon>Ophiostomataceae</taxon>
        <taxon>Sporothrix</taxon>
    </lineage>
</organism>
<accession>A0ABP0DLC5</accession>
<dbReference type="EMBL" id="CAWUON010000038">
    <property type="protein sequence ID" value="CAK7268604.1"/>
    <property type="molecule type" value="Genomic_DNA"/>
</dbReference>
<dbReference type="Proteomes" id="UP001642502">
    <property type="component" value="Unassembled WGS sequence"/>
</dbReference>
<evidence type="ECO:0008006" key="4">
    <source>
        <dbReference type="Google" id="ProtNLM"/>
    </source>
</evidence>
<proteinExistence type="predicted"/>
<feature type="region of interest" description="Disordered" evidence="1">
    <location>
        <begin position="577"/>
        <end position="918"/>
    </location>
</feature>
<feature type="compositionally biased region" description="Low complexity" evidence="1">
    <location>
        <begin position="619"/>
        <end position="633"/>
    </location>
</feature>
<evidence type="ECO:0000313" key="2">
    <source>
        <dbReference type="EMBL" id="CAK7268604.1"/>
    </source>
</evidence>
<evidence type="ECO:0000313" key="3">
    <source>
        <dbReference type="Proteomes" id="UP001642502"/>
    </source>
</evidence>
<keyword evidence="3" id="KW-1185">Reference proteome</keyword>
<feature type="compositionally biased region" description="Basic residues" evidence="1">
    <location>
        <begin position="880"/>
        <end position="889"/>
    </location>
</feature>
<feature type="compositionally biased region" description="Polar residues" evidence="1">
    <location>
        <begin position="578"/>
        <end position="595"/>
    </location>
</feature>
<evidence type="ECO:0000256" key="1">
    <source>
        <dbReference type="SAM" id="MobiDB-lite"/>
    </source>
</evidence>
<sequence length="993" mass="108653">MPRFSVLYGYQGAVGFKSDDRSSFTDAVVRLIGSLRCIDVIFLANTILGLNRAHSISVRANDTGIDPSCFEEIIEYMSRPSVIASGQVPFVYSLNDRFPAHHYQPIKDKSWPGVNKDDGLAYCTLADDSGLTAVHRSDVAYIIVPPPFQAGSSGSDQTLPVAANEYRERMMLVARILTPGAGLAILEKGDLGLIAHSRFGLLDRNHPSDATAPLFLTHGGMGFTQAEWDDLAHYVHSPKNISAALGGYTRVRFVMRPLASHSVGIFLAGVNGNIGPDDGQLSHASTPTSIRAGLASRIDRLVESATTPDERAQLTGIDIWPNGMFWDPVSWHDKASIAPCTEESLKRIVDQPAVAPSVITIRPRYAAYTAHIVDNRDNGAAESSKSFTFELDGLLESFLAAVNRLLPSKVPGTGDSSILPPSLWIRQREGSNRPEFYVSENTTGDEWREIRYQIVGPEIWIQPLYPSRTAGNNATSNLNSPFWGLRHSYHNFQSAKYRELFVYAVYAKKPPLHKQSPSVHSDFAFEDYFNGLDVCTLCGHIFDSDAIAKKKLRHMVDAHEVLQKKGSVQSKAILGASHENNGQDLRDNGTLQTTPPRKALKRKIGSPHDTDSSYGLPEAKSASRPSAARPAAVAKKRRSTFRGARDTDSTYRPQSEGSDDDGDHDLGSAKLSTEDLADEEQPKKKRRSGVAAKKRVDDPTYRPQSEGSDDDGDHDLGSAKLSTEDLADEEQPKKKRRSGVAAKKRVDDPTYRPQSEGSDDDGDHDLGSAKLSTEDLADEEQPKKKRRSGVAAKKRVDDPTYRPQSEGSDDDADHDLGSAKLSTEDLADEEQPKKKRRSGVAAKKRADDPTYRPGSDIDDDEDDEVGAKSHKAAAAPTKVKGSKSRGRTKKASDGQIKGAAATSVSVKHNESPLDGTLDAGAVRAAVRSTDGQTERTNQTLEQYLCADYSQQQDDGLVLVYAKYLSILNLSLSRDRHVVFHDGVRELLRVDVRS</sequence>
<name>A0ABP0DLC5_9PEZI</name>